<dbReference type="CDD" id="cd02440">
    <property type="entry name" value="AdoMet_MTases"/>
    <property type="match status" value="1"/>
</dbReference>
<evidence type="ECO:0000256" key="8">
    <source>
        <dbReference type="ARBA" id="ARBA00022884"/>
    </source>
</evidence>
<dbReference type="GO" id="GO:0160102">
    <property type="term" value="F:tRNA (guanine(10)-N2)-methyltransferase activity"/>
    <property type="evidence" value="ECO:0007669"/>
    <property type="project" value="UniProtKB-EC"/>
</dbReference>
<dbReference type="PROSITE" id="PS00092">
    <property type="entry name" value="N6_MTASE"/>
    <property type="match status" value="1"/>
</dbReference>
<gene>
    <name evidence="14" type="ORF">WJX74_001554</name>
</gene>
<dbReference type="GO" id="GO:0000049">
    <property type="term" value="F:tRNA binding"/>
    <property type="evidence" value="ECO:0007669"/>
    <property type="project" value="UniProtKB-UniRule"/>
</dbReference>
<protein>
    <recommendedName>
        <fullName evidence="9">tRNA (guanine(10)-N(2))-methyltransferase</fullName>
        <ecNumber evidence="9">2.1.1.214</ecNumber>
    </recommendedName>
</protein>
<dbReference type="PROSITE" id="PS51627">
    <property type="entry name" value="SAM_MT_TRM11"/>
    <property type="match status" value="1"/>
</dbReference>
<feature type="domain" description="tRNA (guanine(10)-N(2))-methyltransferase TRMT11 N-terminal" evidence="13">
    <location>
        <begin position="22"/>
        <end position="199"/>
    </location>
</feature>
<dbReference type="Proteomes" id="UP001438707">
    <property type="component" value="Unassembled WGS sequence"/>
</dbReference>
<dbReference type="InterPro" id="IPR002052">
    <property type="entry name" value="DNA_methylase_N6_adenine_CS"/>
</dbReference>
<evidence type="ECO:0000256" key="7">
    <source>
        <dbReference type="ARBA" id="ARBA00022694"/>
    </source>
</evidence>
<evidence type="ECO:0000256" key="11">
    <source>
        <dbReference type="SAM" id="MobiDB-lite"/>
    </source>
</evidence>
<dbReference type="EMBL" id="JALJOS010000013">
    <property type="protein sequence ID" value="KAK9831589.1"/>
    <property type="molecule type" value="Genomic_DNA"/>
</dbReference>
<evidence type="ECO:0000259" key="13">
    <source>
        <dbReference type="Pfam" id="PF25904"/>
    </source>
</evidence>
<feature type="region of interest" description="Disordered" evidence="11">
    <location>
        <begin position="456"/>
        <end position="480"/>
    </location>
</feature>
<dbReference type="InterPro" id="IPR000241">
    <property type="entry name" value="RlmKL-like_Mtase"/>
</dbReference>
<dbReference type="Pfam" id="PF01170">
    <property type="entry name" value="UPF0020"/>
    <property type="match status" value="1"/>
</dbReference>
<keyword evidence="6 10" id="KW-0949">S-adenosyl-L-methionine</keyword>
<keyword evidence="3 10" id="KW-0820">tRNA-binding</keyword>
<evidence type="ECO:0000256" key="2">
    <source>
        <dbReference type="ARBA" id="ARBA00022490"/>
    </source>
</evidence>
<feature type="domain" description="Ribosomal RNA large subunit methyltransferase K/L-like methyltransferase" evidence="12">
    <location>
        <begin position="211"/>
        <end position="333"/>
    </location>
</feature>
<keyword evidence="8 10" id="KW-0694">RNA-binding</keyword>
<dbReference type="EC" id="2.1.1.214" evidence="9"/>
<dbReference type="PANTHER" id="PTHR13370:SF3">
    <property type="entry name" value="TRNA (GUANINE(10)-N2)-METHYLTRANSFERASE HOMOLOG"/>
    <property type="match status" value="1"/>
</dbReference>
<name>A0AAW1RD15_9CHLO</name>
<evidence type="ECO:0000256" key="4">
    <source>
        <dbReference type="ARBA" id="ARBA00022603"/>
    </source>
</evidence>
<dbReference type="AlphaFoldDB" id="A0AAW1RD15"/>
<dbReference type="InterPro" id="IPR016691">
    <property type="entry name" value="TRMT11"/>
</dbReference>
<dbReference type="InterPro" id="IPR029063">
    <property type="entry name" value="SAM-dependent_MTases_sf"/>
</dbReference>
<keyword evidence="7 10" id="KW-0819">tRNA processing</keyword>
<comment type="subcellular location">
    <subcellularLocation>
        <location evidence="1">Cytoplasm</location>
    </subcellularLocation>
</comment>
<evidence type="ECO:0000256" key="9">
    <source>
        <dbReference type="ARBA" id="ARBA00066937"/>
    </source>
</evidence>
<reference evidence="14 15" key="1">
    <citation type="journal article" date="2024" name="Nat. Commun.">
        <title>Phylogenomics reveals the evolutionary origins of lichenization in chlorophyte algae.</title>
        <authorList>
            <person name="Puginier C."/>
            <person name="Libourel C."/>
            <person name="Otte J."/>
            <person name="Skaloud P."/>
            <person name="Haon M."/>
            <person name="Grisel S."/>
            <person name="Petersen M."/>
            <person name="Berrin J.G."/>
            <person name="Delaux P.M."/>
            <person name="Dal Grande F."/>
            <person name="Keller J."/>
        </authorList>
    </citation>
    <scope>NUCLEOTIDE SEQUENCE [LARGE SCALE GENOMIC DNA]</scope>
    <source>
        <strain evidence="14 15">SAG 2145</strain>
    </source>
</reference>
<keyword evidence="15" id="KW-1185">Reference proteome</keyword>
<organism evidence="14 15">
    <name type="scientific">Apatococcus lobatus</name>
    <dbReference type="NCBI Taxonomy" id="904363"/>
    <lineage>
        <taxon>Eukaryota</taxon>
        <taxon>Viridiplantae</taxon>
        <taxon>Chlorophyta</taxon>
        <taxon>core chlorophytes</taxon>
        <taxon>Trebouxiophyceae</taxon>
        <taxon>Chlorellales</taxon>
        <taxon>Chlorellaceae</taxon>
        <taxon>Apatococcus</taxon>
    </lineage>
</organism>
<evidence type="ECO:0000256" key="5">
    <source>
        <dbReference type="ARBA" id="ARBA00022679"/>
    </source>
</evidence>
<evidence type="ECO:0000313" key="15">
    <source>
        <dbReference type="Proteomes" id="UP001438707"/>
    </source>
</evidence>
<dbReference type="GO" id="GO:0043527">
    <property type="term" value="C:tRNA methyltransferase complex"/>
    <property type="evidence" value="ECO:0007669"/>
    <property type="project" value="UniProtKB-ARBA"/>
</dbReference>
<proteinExistence type="inferred from homology"/>
<evidence type="ECO:0000313" key="14">
    <source>
        <dbReference type="EMBL" id="KAK9831589.1"/>
    </source>
</evidence>
<dbReference type="PIRSF" id="PIRSF017259">
    <property type="entry name" value="tRNA_mtfrase_TRM11"/>
    <property type="match status" value="1"/>
</dbReference>
<evidence type="ECO:0000259" key="12">
    <source>
        <dbReference type="Pfam" id="PF01170"/>
    </source>
</evidence>
<evidence type="ECO:0000256" key="6">
    <source>
        <dbReference type="ARBA" id="ARBA00022691"/>
    </source>
</evidence>
<evidence type="ECO:0000256" key="3">
    <source>
        <dbReference type="ARBA" id="ARBA00022555"/>
    </source>
</evidence>
<dbReference type="PANTHER" id="PTHR13370">
    <property type="entry name" value="RNA METHYLASE-RELATED"/>
    <property type="match status" value="1"/>
</dbReference>
<dbReference type="Pfam" id="PF25904">
    <property type="entry name" value="Tmrp11_N"/>
    <property type="match status" value="1"/>
</dbReference>
<keyword evidence="4 10" id="KW-0489">Methyltransferase</keyword>
<accession>A0AAW1RD15</accession>
<dbReference type="GO" id="GO:0032259">
    <property type="term" value="P:methylation"/>
    <property type="evidence" value="ECO:0007669"/>
    <property type="project" value="UniProtKB-UniRule"/>
</dbReference>
<dbReference type="SUPFAM" id="SSF53335">
    <property type="entry name" value="S-adenosyl-L-methionine-dependent methyltransferases"/>
    <property type="match status" value="1"/>
</dbReference>
<dbReference type="GO" id="GO:0005737">
    <property type="term" value="C:cytoplasm"/>
    <property type="evidence" value="ECO:0007669"/>
    <property type="project" value="UniProtKB-SubCell"/>
</dbReference>
<keyword evidence="5 10" id="KW-0808">Transferase</keyword>
<comment type="similarity">
    <text evidence="10">Belongs to the class I-like SAM-binding methyltransferase superfamily. TRM11 methyltransferase family.</text>
</comment>
<dbReference type="GO" id="GO:0008033">
    <property type="term" value="P:tRNA processing"/>
    <property type="evidence" value="ECO:0007669"/>
    <property type="project" value="UniProtKB-UniRule"/>
</dbReference>
<dbReference type="InterPro" id="IPR059073">
    <property type="entry name" value="TRMT11_N"/>
</dbReference>
<evidence type="ECO:0000256" key="1">
    <source>
        <dbReference type="ARBA" id="ARBA00004496"/>
    </source>
</evidence>
<evidence type="ECO:0000256" key="10">
    <source>
        <dbReference type="PROSITE-ProRule" id="PRU00959"/>
    </source>
</evidence>
<comment type="caution">
    <text evidence="14">The sequence shown here is derived from an EMBL/GenBank/DDBJ whole genome shotgun (WGS) entry which is preliminary data.</text>
</comment>
<sequence>MSTAADGQPAEEQLSKEGAESEYLCWFLHRHLDFRRQEVEAILGTASAPQPRPVHWRQPYGDCEVSPFWYLHLQSEAEALLLTERCMIPRGIYEIWGEGKDMVDLQQSIEACSAQKLAAWCSADLTFKVAVDGWGQTLTQEQQVELIEQLAFLPIQGRVKLKHPDVIFHLIVARWQENTGLPEVPHRLYFGREVAVSNRNATIKRYALSSRRYLGPTSMDTEMAFIMCNQAQVRKGMLVWDPFVGTGSILVAAAHLGAQTFGTDIDIRVIKWGKKDPAGRPVDIWSNFKDYGLKPPAGLVRADAHGLPFRSNLHNIFGAIVCDPPYGVRAGGTKLEAKPRTNHLDPVDHIPSTAPYALSECLWDLLDTAARLLIPGARLVYFLPSIPHLYQETILPTHPALKMVANSEQILTQRYSRRLITMQKVAEYDSAAAKAHLDLIQPSLRLHDEIASSVWQPRQEEQAGNSTTNVEKRRYRSKLV</sequence>
<keyword evidence="2" id="KW-0963">Cytoplasm</keyword>
<dbReference type="Gene3D" id="3.40.50.150">
    <property type="entry name" value="Vaccinia Virus protein VP39"/>
    <property type="match status" value="1"/>
</dbReference>